<sequence>MVGCRNEEFPSDIPPRNACEFQAMACPLDGLDSDSFRPAVVRTWIATHCG</sequence>
<name>A0A1H2L8D4_9ACTN</name>
<dbReference type="Proteomes" id="UP000182977">
    <property type="component" value="Chromosome I"/>
</dbReference>
<reference evidence="2" key="1">
    <citation type="submission" date="2016-10" db="EMBL/GenBank/DDBJ databases">
        <authorList>
            <person name="Varghese N."/>
            <person name="Submissions S."/>
        </authorList>
    </citation>
    <scope>NUCLEOTIDE SEQUENCE [LARGE SCALE GENOMIC DNA]</scope>
    <source>
        <strain evidence="2">DSM 45079</strain>
    </source>
</reference>
<accession>A0A1H2L8D4</accession>
<evidence type="ECO:0000313" key="2">
    <source>
        <dbReference type="Proteomes" id="UP000182977"/>
    </source>
</evidence>
<dbReference type="RefSeq" id="WP_157524313.1">
    <property type="nucleotide sequence ID" value="NZ_LBMC01000052.1"/>
</dbReference>
<evidence type="ECO:0000313" key="1">
    <source>
        <dbReference type="EMBL" id="SDU76965.1"/>
    </source>
</evidence>
<dbReference type="OrthoDB" id="5195718at2"/>
<proteinExistence type="predicted"/>
<protein>
    <submittedName>
        <fullName evidence="1">Uncharacterized protein</fullName>
    </submittedName>
</protein>
<keyword evidence="2" id="KW-1185">Reference proteome</keyword>
<gene>
    <name evidence="1" type="ORF">SAMN04488563_5374</name>
</gene>
<dbReference type="EMBL" id="LT629791">
    <property type="protein sequence ID" value="SDU76965.1"/>
    <property type="molecule type" value="Genomic_DNA"/>
</dbReference>
<dbReference type="AlphaFoldDB" id="A0A1H2L8D4"/>
<organism evidence="1 2">
    <name type="scientific">Jiangella alkaliphila</name>
    <dbReference type="NCBI Taxonomy" id="419479"/>
    <lineage>
        <taxon>Bacteria</taxon>
        <taxon>Bacillati</taxon>
        <taxon>Actinomycetota</taxon>
        <taxon>Actinomycetes</taxon>
        <taxon>Jiangellales</taxon>
        <taxon>Jiangellaceae</taxon>
        <taxon>Jiangella</taxon>
    </lineage>
</organism>